<dbReference type="RefSeq" id="WP_191041382.1">
    <property type="nucleotide sequence ID" value="NZ_JACXAA010000009.1"/>
</dbReference>
<dbReference type="AlphaFoldDB" id="A0A927B502"/>
<dbReference type="EMBL" id="JACXAA010000009">
    <property type="protein sequence ID" value="MBD2755764.1"/>
    <property type="molecule type" value="Genomic_DNA"/>
</dbReference>
<dbReference type="Pfam" id="PF19383">
    <property type="entry name" value="DUF5958"/>
    <property type="match status" value="1"/>
</dbReference>
<sequence>MRLENEITLYQFAQGVRPIADLQDRFRQLDSGKQRKRFVHFYCRVREYEFEEADIEQALADCGLDTSDALYEYLNLHQLATGSTNVVCIPYTANPPGGSLDKAYTVLLHLYKTGYYRRFVFEKTDPADWTYQDLSDHAFVRELLTSHQALVEKIYANPSFRSEFASLAKLWYAEHLLAEEADHWEQEPPETQTNFDFVTYDELVTEKALATNKSWDAIGLLVNSVAKGLSVQYGLDLDKARNVMFAVIDKHAQETYHTELFE</sequence>
<proteinExistence type="predicted"/>
<name>A0A927B502_9BACT</name>
<reference evidence="1" key="1">
    <citation type="submission" date="2020-09" db="EMBL/GenBank/DDBJ databases">
        <authorList>
            <person name="Kim M.K."/>
        </authorList>
    </citation>
    <scope>NUCLEOTIDE SEQUENCE</scope>
    <source>
        <strain evidence="1">BT704</strain>
    </source>
</reference>
<keyword evidence="2" id="KW-1185">Reference proteome</keyword>
<evidence type="ECO:0000313" key="2">
    <source>
        <dbReference type="Proteomes" id="UP000653797"/>
    </source>
</evidence>
<accession>A0A927B502</accession>
<dbReference type="InterPro" id="IPR046002">
    <property type="entry name" value="DUF5958"/>
</dbReference>
<dbReference type="Proteomes" id="UP000653797">
    <property type="component" value="Unassembled WGS sequence"/>
</dbReference>
<evidence type="ECO:0000313" key="1">
    <source>
        <dbReference type="EMBL" id="MBD2755764.1"/>
    </source>
</evidence>
<comment type="caution">
    <text evidence="1">The sequence shown here is derived from an EMBL/GenBank/DDBJ whole genome shotgun (WGS) entry which is preliminary data.</text>
</comment>
<organism evidence="1 2">
    <name type="scientific">Spirosoma validum</name>
    <dbReference type="NCBI Taxonomy" id="2771355"/>
    <lineage>
        <taxon>Bacteria</taxon>
        <taxon>Pseudomonadati</taxon>
        <taxon>Bacteroidota</taxon>
        <taxon>Cytophagia</taxon>
        <taxon>Cytophagales</taxon>
        <taxon>Cytophagaceae</taxon>
        <taxon>Spirosoma</taxon>
    </lineage>
</organism>
<gene>
    <name evidence="1" type="ORF">IC230_22865</name>
</gene>
<protein>
    <submittedName>
        <fullName evidence="1">Uncharacterized protein</fullName>
    </submittedName>
</protein>